<proteinExistence type="predicted"/>
<dbReference type="Proteomes" id="UP001317705">
    <property type="component" value="Chromosome"/>
</dbReference>
<evidence type="ECO:0000256" key="1">
    <source>
        <dbReference type="PROSITE-ProRule" id="PRU00464"/>
    </source>
</evidence>
<dbReference type="InterPro" id="IPR036265">
    <property type="entry name" value="HIT-like_sf"/>
</dbReference>
<reference evidence="3 4" key="1">
    <citation type="submission" date="2022-12" db="EMBL/GenBank/DDBJ databases">
        <title>Polyphasic characterization of Geotalea uranireducens NIT-SL11 newly isolated from a complex of sewage sludge and microbially reduced graphene oxide.</title>
        <authorList>
            <person name="Xie L."/>
            <person name="Yoshida N."/>
            <person name="Meng L."/>
        </authorList>
    </citation>
    <scope>NUCLEOTIDE SEQUENCE [LARGE SCALE GENOMIC DNA]</scope>
    <source>
        <strain evidence="3 4">NIT-SL11</strain>
    </source>
</reference>
<gene>
    <name evidence="3" type="ORF">GURASL_06010</name>
</gene>
<keyword evidence="4" id="KW-1185">Reference proteome</keyword>
<dbReference type="EMBL" id="AP027151">
    <property type="protein sequence ID" value="BDV41678.1"/>
    <property type="molecule type" value="Genomic_DNA"/>
</dbReference>
<name>A0ABM8EH01_9BACT</name>
<feature type="short sequence motif" description="Histidine triad motif" evidence="1">
    <location>
        <begin position="91"/>
        <end position="95"/>
    </location>
</feature>
<feature type="domain" description="HIT" evidence="2">
    <location>
        <begin position="5"/>
        <end position="106"/>
    </location>
</feature>
<evidence type="ECO:0000259" key="2">
    <source>
        <dbReference type="PROSITE" id="PS51084"/>
    </source>
</evidence>
<evidence type="ECO:0000313" key="3">
    <source>
        <dbReference type="EMBL" id="BDV41678.1"/>
    </source>
</evidence>
<dbReference type="Pfam" id="PF01230">
    <property type="entry name" value="HIT"/>
    <property type="match status" value="1"/>
</dbReference>
<dbReference type="InterPro" id="IPR001310">
    <property type="entry name" value="Histidine_triad_HIT"/>
</dbReference>
<dbReference type="InterPro" id="IPR011146">
    <property type="entry name" value="HIT-like"/>
</dbReference>
<dbReference type="SUPFAM" id="SSF54197">
    <property type="entry name" value="HIT-like"/>
    <property type="match status" value="1"/>
</dbReference>
<evidence type="ECO:0000313" key="4">
    <source>
        <dbReference type="Proteomes" id="UP001317705"/>
    </source>
</evidence>
<protein>
    <submittedName>
        <fullName evidence="3">HIT family protein</fullName>
    </submittedName>
</protein>
<accession>A0ABM8EH01</accession>
<dbReference type="PANTHER" id="PTHR46648">
    <property type="entry name" value="HIT FAMILY PROTEIN 1"/>
    <property type="match status" value="1"/>
</dbReference>
<dbReference type="Gene3D" id="3.30.428.10">
    <property type="entry name" value="HIT-like"/>
    <property type="match status" value="1"/>
</dbReference>
<dbReference type="PIRSF" id="PIRSF000714">
    <property type="entry name" value="HIT"/>
    <property type="match status" value="1"/>
</dbReference>
<dbReference type="InterPro" id="IPR026026">
    <property type="entry name" value="HIT_Hint"/>
</dbReference>
<organism evidence="3 4">
    <name type="scientific">Geotalea uraniireducens</name>
    <dbReference type="NCBI Taxonomy" id="351604"/>
    <lineage>
        <taxon>Bacteria</taxon>
        <taxon>Pseudomonadati</taxon>
        <taxon>Thermodesulfobacteriota</taxon>
        <taxon>Desulfuromonadia</taxon>
        <taxon>Geobacterales</taxon>
        <taxon>Geobacteraceae</taxon>
        <taxon>Geotalea</taxon>
    </lineage>
</organism>
<dbReference type="PROSITE" id="PS51084">
    <property type="entry name" value="HIT_2"/>
    <property type="match status" value="1"/>
</dbReference>
<dbReference type="PANTHER" id="PTHR46648:SF1">
    <property type="entry name" value="ADENOSINE 5'-MONOPHOSPHORAMIDASE HNT1"/>
    <property type="match status" value="1"/>
</dbReference>
<sequence length="144" mass="16894">MQNCPMCRKWNAEPELRIVELTHTRVMLNADQFFPGYTFVFAREHVTELFYLERTVRQEMMEEVTAVAASLYNLFRPAKMNYELLGNMVPHIHWHLIPRFAADPLWPRPVWAEPHEELRLSPAAYAERIGQISSHISATESAQR</sequence>